<dbReference type="SUPFAM" id="SSF48452">
    <property type="entry name" value="TPR-like"/>
    <property type="match status" value="1"/>
</dbReference>
<dbReference type="GO" id="GO:0003677">
    <property type="term" value="F:DNA binding"/>
    <property type="evidence" value="ECO:0007669"/>
    <property type="project" value="UniProtKB-UniRule"/>
</dbReference>
<dbReference type="SUPFAM" id="SSF46894">
    <property type="entry name" value="C-terminal effector domain of the bipartite response regulators"/>
    <property type="match status" value="1"/>
</dbReference>
<dbReference type="PROSITE" id="PS51755">
    <property type="entry name" value="OMPR_PHOB"/>
    <property type="match status" value="1"/>
</dbReference>
<evidence type="ECO:0000256" key="2">
    <source>
        <dbReference type="ARBA" id="ARBA00023015"/>
    </source>
</evidence>
<dbReference type="Gene3D" id="1.25.40.10">
    <property type="entry name" value="Tetratricopeptide repeat domain"/>
    <property type="match status" value="1"/>
</dbReference>
<dbReference type="InterPro" id="IPR036388">
    <property type="entry name" value="WH-like_DNA-bd_sf"/>
</dbReference>
<feature type="domain" description="OmpR/PhoB-type" evidence="7">
    <location>
        <begin position="3"/>
        <end position="109"/>
    </location>
</feature>
<feature type="region of interest" description="Disordered" evidence="6">
    <location>
        <begin position="283"/>
        <end position="331"/>
    </location>
</feature>
<evidence type="ECO:0000259" key="7">
    <source>
        <dbReference type="PROSITE" id="PS51755"/>
    </source>
</evidence>
<evidence type="ECO:0000256" key="1">
    <source>
        <dbReference type="ARBA" id="ARBA00005820"/>
    </source>
</evidence>
<sequence>MPEPVPLRGLRFGILGALEVFRDGEPCAPTAPLQRALLTLLLLHANEPLPVSRIVDGLWDNRPPRSAVAALQMYVSAVRRILTPNWAGSGPGRQHPILLTRPFGYVIRVGNDQLDVHRFRSLAAEGRRQLSEGRCAEGGELFRRALAVWRGPALFDVGRSDAIGRHAVRLETERLALLQERIGVDLCQGRSLELVGELEELCARYPLRESFHQQRMLALYLSGSRAEALGAYQSARRTMVDEAGIEPGPGLRALQRAILTGSAAPSLHCSAIRCATCLARSDAHRPQTGRGGEMTGCRASHGHPADLGRATGGQGDGVGPAKVNRQSRARR</sequence>
<evidence type="ECO:0000256" key="3">
    <source>
        <dbReference type="ARBA" id="ARBA00023125"/>
    </source>
</evidence>
<dbReference type="InterPro" id="IPR016032">
    <property type="entry name" value="Sig_transdc_resp-reg_C-effctor"/>
</dbReference>
<keyword evidence="2" id="KW-0805">Transcription regulation</keyword>
<dbReference type="PANTHER" id="PTHR35807">
    <property type="entry name" value="TRANSCRIPTIONAL REGULATOR REDD-RELATED"/>
    <property type="match status" value="1"/>
</dbReference>
<dbReference type="InterPro" id="IPR005158">
    <property type="entry name" value="BTAD"/>
</dbReference>
<dbReference type="InterPro" id="IPR001867">
    <property type="entry name" value="OmpR/PhoB-type_DNA-bd"/>
</dbReference>
<protein>
    <submittedName>
        <fullName evidence="8">AfsR/SARP family transcriptional regulator</fullName>
    </submittedName>
</protein>
<evidence type="ECO:0000256" key="4">
    <source>
        <dbReference type="ARBA" id="ARBA00023163"/>
    </source>
</evidence>
<keyword evidence="4" id="KW-0804">Transcription</keyword>
<dbReference type="AlphaFoldDB" id="A0A7D5Y8K4"/>
<evidence type="ECO:0000256" key="5">
    <source>
        <dbReference type="PROSITE-ProRule" id="PRU01091"/>
    </source>
</evidence>
<proteinExistence type="inferred from homology"/>
<keyword evidence="3 5" id="KW-0238">DNA-binding</keyword>
<dbReference type="Pfam" id="PF03704">
    <property type="entry name" value="BTAD"/>
    <property type="match status" value="1"/>
</dbReference>
<feature type="DNA-binding region" description="OmpR/PhoB-type" evidence="5">
    <location>
        <begin position="3"/>
        <end position="109"/>
    </location>
</feature>
<reference evidence="8" key="1">
    <citation type="submission" date="2020-08" db="EMBL/GenBank/DDBJ databases">
        <title>A bifunctional nitrone conjugated secondary metabolite targeting the ribosome.</title>
        <authorList>
            <person name="Limbrick E.M."/>
            <person name="Graf M."/>
            <person name="Derewacz D.K."/>
            <person name="Nguyen F."/>
            <person name="Spraggins J.M."/>
            <person name="Wieland M."/>
            <person name="Ynigez-Gutierrez A.E."/>
            <person name="Reisman B.J."/>
            <person name="Zinshteyn B."/>
            <person name="McCulloch K."/>
            <person name="Iverson T.M."/>
            <person name="Green R."/>
            <person name="Wilson D.N."/>
            <person name="Bachmann B.O."/>
        </authorList>
    </citation>
    <scope>NUCLEOTIDE SEQUENCE</scope>
    <source>
        <strain evidence="8">Africana</strain>
    </source>
</reference>
<dbReference type="GO" id="GO:0000160">
    <property type="term" value="P:phosphorelay signal transduction system"/>
    <property type="evidence" value="ECO:0007669"/>
    <property type="project" value="InterPro"/>
</dbReference>
<dbReference type="GO" id="GO:0006355">
    <property type="term" value="P:regulation of DNA-templated transcription"/>
    <property type="evidence" value="ECO:0007669"/>
    <property type="project" value="InterPro"/>
</dbReference>
<dbReference type="SMART" id="SM00862">
    <property type="entry name" value="Trans_reg_C"/>
    <property type="match status" value="1"/>
</dbReference>
<dbReference type="Gene3D" id="1.10.10.10">
    <property type="entry name" value="Winged helix-like DNA-binding domain superfamily/Winged helix DNA-binding domain"/>
    <property type="match status" value="1"/>
</dbReference>
<gene>
    <name evidence="8" type="ORF">HZU44_02285</name>
</gene>
<comment type="similarity">
    <text evidence="1">Belongs to the AfsR/DnrI/RedD regulatory family.</text>
</comment>
<dbReference type="InterPro" id="IPR011990">
    <property type="entry name" value="TPR-like_helical_dom_sf"/>
</dbReference>
<evidence type="ECO:0000256" key="6">
    <source>
        <dbReference type="SAM" id="MobiDB-lite"/>
    </source>
</evidence>
<dbReference type="PANTHER" id="PTHR35807:SF1">
    <property type="entry name" value="TRANSCRIPTIONAL REGULATOR REDD"/>
    <property type="match status" value="1"/>
</dbReference>
<dbReference type="SMART" id="SM01043">
    <property type="entry name" value="BTAD"/>
    <property type="match status" value="1"/>
</dbReference>
<dbReference type="EMBL" id="CP058905">
    <property type="protein sequence ID" value="QLJ99041.1"/>
    <property type="molecule type" value="Genomic_DNA"/>
</dbReference>
<organism evidence="8">
    <name type="scientific">Micromonospora carbonacea</name>
    <dbReference type="NCBI Taxonomy" id="47853"/>
    <lineage>
        <taxon>Bacteria</taxon>
        <taxon>Bacillati</taxon>
        <taxon>Actinomycetota</taxon>
        <taxon>Actinomycetes</taxon>
        <taxon>Micromonosporales</taxon>
        <taxon>Micromonosporaceae</taxon>
        <taxon>Micromonospora</taxon>
    </lineage>
</organism>
<name>A0A7D5Y8K4_9ACTN</name>
<accession>A0A7D5Y8K4</accession>
<dbReference type="InterPro" id="IPR051677">
    <property type="entry name" value="AfsR-DnrI-RedD_regulator"/>
</dbReference>
<dbReference type="CDD" id="cd15831">
    <property type="entry name" value="BTAD"/>
    <property type="match status" value="1"/>
</dbReference>
<evidence type="ECO:0000313" key="8">
    <source>
        <dbReference type="EMBL" id="QLJ99041.1"/>
    </source>
</evidence>